<sequence length="179" mass="19401">MIFNRFAVLSSLLAATALAVPFVAEDFPLSAIPLDELPAPDSIPTPVNATEEATKLTTRATEGIHLVNCEGNGLAYSIEIYCADDSNCNFQPSADNQCFLSTKGLFTWEGRSNQGCAFTSGITYYYSLPANAQQYANFAKVGTGFNAFHNYNVFKDNQHVMYTAGNGAVCKSIYYSLIA</sequence>
<evidence type="ECO:0000256" key="1">
    <source>
        <dbReference type="SAM" id="SignalP"/>
    </source>
</evidence>
<accession>A0ABR1PHC3</accession>
<protein>
    <submittedName>
        <fullName evidence="2">Uncharacterized protein</fullName>
    </submittedName>
</protein>
<feature type="signal peptide" evidence="1">
    <location>
        <begin position="1"/>
        <end position="19"/>
    </location>
</feature>
<feature type="chain" id="PRO_5046341936" evidence="1">
    <location>
        <begin position="20"/>
        <end position="179"/>
    </location>
</feature>
<comment type="caution">
    <text evidence="2">The sequence shown here is derived from an EMBL/GenBank/DDBJ whole genome shotgun (WGS) entry which is preliminary data.</text>
</comment>
<evidence type="ECO:0000313" key="2">
    <source>
        <dbReference type="EMBL" id="KAK7736726.1"/>
    </source>
</evidence>
<gene>
    <name evidence="2" type="ORF">SLS63_003073</name>
</gene>
<keyword evidence="1" id="KW-0732">Signal</keyword>
<dbReference type="Proteomes" id="UP001430848">
    <property type="component" value="Unassembled WGS sequence"/>
</dbReference>
<proteinExistence type="predicted"/>
<dbReference type="EMBL" id="JAKNSF020000009">
    <property type="protein sequence ID" value="KAK7736726.1"/>
    <property type="molecule type" value="Genomic_DNA"/>
</dbReference>
<organism evidence="2 3">
    <name type="scientific">Diaporthe eres</name>
    <name type="common">Phomopsis oblonga</name>
    <dbReference type="NCBI Taxonomy" id="83184"/>
    <lineage>
        <taxon>Eukaryota</taxon>
        <taxon>Fungi</taxon>
        <taxon>Dikarya</taxon>
        <taxon>Ascomycota</taxon>
        <taxon>Pezizomycotina</taxon>
        <taxon>Sordariomycetes</taxon>
        <taxon>Sordariomycetidae</taxon>
        <taxon>Diaporthales</taxon>
        <taxon>Diaporthaceae</taxon>
        <taxon>Diaporthe</taxon>
        <taxon>Diaporthe eres species complex</taxon>
    </lineage>
</organism>
<name>A0ABR1PHC3_DIAER</name>
<evidence type="ECO:0000313" key="3">
    <source>
        <dbReference type="Proteomes" id="UP001430848"/>
    </source>
</evidence>
<keyword evidence="3" id="KW-1185">Reference proteome</keyword>
<reference evidence="2 3" key="1">
    <citation type="submission" date="2024-02" db="EMBL/GenBank/DDBJ databases">
        <title>De novo assembly and annotation of 12 fungi associated with fruit tree decline syndrome in Ontario, Canada.</title>
        <authorList>
            <person name="Sulman M."/>
            <person name="Ellouze W."/>
            <person name="Ilyukhin E."/>
        </authorList>
    </citation>
    <scope>NUCLEOTIDE SEQUENCE [LARGE SCALE GENOMIC DNA]</scope>
    <source>
        <strain evidence="2 3">M169</strain>
    </source>
</reference>